<dbReference type="PRINTS" id="PR00793">
    <property type="entry name" value="PROAMNOPTASE"/>
</dbReference>
<name>A0A8J3MX38_9CHLR</name>
<dbReference type="Gene3D" id="3.40.50.1820">
    <property type="entry name" value="alpha/beta hydrolase"/>
    <property type="match status" value="1"/>
</dbReference>
<dbReference type="GO" id="GO:0004177">
    <property type="term" value="F:aminopeptidase activity"/>
    <property type="evidence" value="ECO:0007669"/>
    <property type="project" value="UniProtKB-KW"/>
</dbReference>
<organism evidence="11 12">
    <name type="scientific">Reticulibacter mediterranei</name>
    <dbReference type="NCBI Taxonomy" id="2778369"/>
    <lineage>
        <taxon>Bacteria</taxon>
        <taxon>Bacillati</taxon>
        <taxon>Chloroflexota</taxon>
        <taxon>Ktedonobacteria</taxon>
        <taxon>Ktedonobacterales</taxon>
        <taxon>Reticulibacteraceae</taxon>
        <taxon>Reticulibacter</taxon>
    </lineage>
</organism>
<dbReference type="InterPro" id="IPR002410">
    <property type="entry name" value="Peptidase_S33"/>
</dbReference>
<evidence type="ECO:0000313" key="11">
    <source>
        <dbReference type="EMBL" id="GHO90534.1"/>
    </source>
</evidence>
<proteinExistence type="inferred from homology"/>
<evidence type="ECO:0000256" key="9">
    <source>
        <dbReference type="ARBA" id="ARBA00029605"/>
    </source>
</evidence>
<dbReference type="EC" id="3.4.11.5" evidence="4"/>
<dbReference type="Proteomes" id="UP000597444">
    <property type="component" value="Unassembled WGS sequence"/>
</dbReference>
<keyword evidence="5" id="KW-0031">Aminopeptidase</keyword>
<dbReference type="GO" id="GO:0005737">
    <property type="term" value="C:cytoplasm"/>
    <property type="evidence" value="ECO:0007669"/>
    <property type="project" value="UniProtKB-SubCell"/>
</dbReference>
<comment type="catalytic activity">
    <reaction evidence="1">
        <text>Release of N-terminal proline from a peptide.</text>
        <dbReference type="EC" id="3.4.11.5"/>
    </reaction>
</comment>
<comment type="caution">
    <text evidence="11">The sequence shown here is derived from an EMBL/GenBank/DDBJ whole genome shotgun (WGS) entry which is preliminary data.</text>
</comment>
<gene>
    <name evidence="11" type="ORF">KSF_005820</name>
</gene>
<comment type="subcellular location">
    <subcellularLocation>
        <location evidence="2">Cytoplasm</location>
    </subcellularLocation>
</comment>
<evidence type="ECO:0000256" key="3">
    <source>
        <dbReference type="ARBA" id="ARBA00010088"/>
    </source>
</evidence>
<dbReference type="AlphaFoldDB" id="A0A8J3MX38"/>
<dbReference type="InterPro" id="IPR000073">
    <property type="entry name" value="AB_hydrolase_1"/>
</dbReference>
<keyword evidence="6" id="KW-0963">Cytoplasm</keyword>
<dbReference type="SUPFAM" id="SSF53474">
    <property type="entry name" value="alpha/beta-Hydrolases"/>
    <property type="match status" value="1"/>
</dbReference>
<evidence type="ECO:0000256" key="7">
    <source>
        <dbReference type="ARBA" id="ARBA00022670"/>
    </source>
</evidence>
<sequence>MGINIFTALITRKSNQHKLAKNLVIATPNSIMKEGFVRIGGMDQWLTIRGEDRNNPVILFVHGGPGTSYTIFTPLLRVWEKYFTIIQWDQPGSGKTLRTTDKTTILTFERIISDGIEVAEFLCKDLDQKKIILVGSSLGSIISTTMIKRRPDLFWAYIGTDHTTGSDTDELSYQLILDLLRAAGNTKGVKAVEKIEPAPIRQTRKEHDQLLQWRIKANPMSQNMVTDIILPAMLTSPNHTLRDLINYFQGIRISTDQLFNELVTINLRKLGMLFEVPFFIFQGETDVVTPTTSAKAYFDELEAPHKEFVLIKQAGHLAAFAQPEQFLNELQQRVRPLVIRQMQKR</sequence>
<reference evidence="11" key="1">
    <citation type="submission" date="2020-10" db="EMBL/GenBank/DDBJ databases">
        <title>Taxonomic study of unclassified bacteria belonging to the class Ktedonobacteria.</title>
        <authorList>
            <person name="Yabe S."/>
            <person name="Wang C.M."/>
            <person name="Zheng Y."/>
            <person name="Sakai Y."/>
            <person name="Cavaletti L."/>
            <person name="Monciardini P."/>
            <person name="Donadio S."/>
        </authorList>
    </citation>
    <scope>NUCLEOTIDE SEQUENCE</scope>
    <source>
        <strain evidence="11">ID150040</strain>
    </source>
</reference>
<feature type="domain" description="AB hydrolase-1" evidence="10">
    <location>
        <begin position="56"/>
        <end position="320"/>
    </location>
</feature>
<keyword evidence="12" id="KW-1185">Reference proteome</keyword>
<accession>A0A8J3MX38</accession>
<evidence type="ECO:0000256" key="8">
    <source>
        <dbReference type="ARBA" id="ARBA00022801"/>
    </source>
</evidence>
<keyword evidence="8" id="KW-0378">Hydrolase</keyword>
<evidence type="ECO:0000256" key="2">
    <source>
        <dbReference type="ARBA" id="ARBA00004496"/>
    </source>
</evidence>
<evidence type="ECO:0000259" key="10">
    <source>
        <dbReference type="Pfam" id="PF00561"/>
    </source>
</evidence>
<dbReference type="RefSeq" id="WP_220201488.1">
    <property type="nucleotide sequence ID" value="NZ_BNJK01000001.1"/>
</dbReference>
<evidence type="ECO:0000256" key="4">
    <source>
        <dbReference type="ARBA" id="ARBA00012568"/>
    </source>
</evidence>
<dbReference type="PANTHER" id="PTHR43722">
    <property type="entry name" value="PROLINE IMINOPEPTIDASE"/>
    <property type="match status" value="1"/>
</dbReference>
<dbReference type="InterPro" id="IPR029058">
    <property type="entry name" value="AB_hydrolase_fold"/>
</dbReference>
<dbReference type="Pfam" id="PF00561">
    <property type="entry name" value="Abhydrolase_1"/>
    <property type="match status" value="1"/>
</dbReference>
<dbReference type="EMBL" id="BNJK01000001">
    <property type="protein sequence ID" value="GHO90534.1"/>
    <property type="molecule type" value="Genomic_DNA"/>
</dbReference>
<evidence type="ECO:0000313" key="12">
    <source>
        <dbReference type="Proteomes" id="UP000597444"/>
    </source>
</evidence>
<protein>
    <recommendedName>
        <fullName evidence="4">prolyl aminopeptidase</fullName>
        <ecNumber evidence="4">3.4.11.5</ecNumber>
    </recommendedName>
    <alternativeName>
        <fullName evidence="9">Prolyl aminopeptidase</fullName>
    </alternativeName>
</protein>
<dbReference type="GO" id="GO:0006508">
    <property type="term" value="P:proteolysis"/>
    <property type="evidence" value="ECO:0007669"/>
    <property type="project" value="UniProtKB-KW"/>
</dbReference>
<keyword evidence="7" id="KW-0645">Protease</keyword>
<evidence type="ECO:0000256" key="6">
    <source>
        <dbReference type="ARBA" id="ARBA00022490"/>
    </source>
</evidence>
<comment type="similarity">
    <text evidence="3">Belongs to the peptidase S33 family.</text>
</comment>
<evidence type="ECO:0000256" key="5">
    <source>
        <dbReference type="ARBA" id="ARBA00022438"/>
    </source>
</evidence>
<dbReference type="InterPro" id="IPR005944">
    <property type="entry name" value="Pro_iminopeptidase"/>
</dbReference>
<dbReference type="PANTHER" id="PTHR43722:SF1">
    <property type="entry name" value="PROLINE IMINOPEPTIDASE"/>
    <property type="match status" value="1"/>
</dbReference>
<evidence type="ECO:0000256" key="1">
    <source>
        <dbReference type="ARBA" id="ARBA00001585"/>
    </source>
</evidence>